<dbReference type="AlphaFoldDB" id="A0A3G9IV69"/>
<dbReference type="EMBL" id="AP019307">
    <property type="protein sequence ID" value="BBH17561.1"/>
    <property type="molecule type" value="Genomic_DNA"/>
</dbReference>
<sequence>MPAAVDPSLLQPLSARSIVLSLLLGAHPPQMHVRHLLLASEQFGVSESALRVALTRMASAGELERNDGVYRLNARLLERQRRQDEAISSRTVPWNGDWEQVVVMASGRTAADRAQLRTDLTRLRLAELREGVWMRPANLDRPWPDDLAQLARFTVRPAGGASDLAATLWDLPSWAATGRALLTHFVDAADPLVRLTAAAAMVHHLTSDPVLPAELLPAEWPGGELRETYAAYQTEVIALADSFRGA</sequence>
<feature type="domain" description="Transcriptional repressor PaaX-like central Cas2-like" evidence="3">
    <location>
        <begin position="93"/>
        <end position="142"/>
    </location>
</feature>
<dbReference type="RefSeq" id="WP_231998656.1">
    <property type="nucleotide sequence ID" value="NZ_AP019307.1"/>
</dbReference>
<dbReference type="InterPro" id="IPR012906">
    <property type="entry name" value="PaaX-like_N"/>
</dbReference>
<evidence type="ECO:0000259" key="1">
    <source>
        <dbReference type="Pfam" id="PF07848"/>
    </source>
</evidence>
<evidence type="ECO:0000313" key="4">
    <source>
        <dbReference type="EMBL" id="BBH17561.1"/>
    </source>
</evidence>
<feature type="domain" description="Transcriptional repressor PaaX-like C-terminal" evidence="2">
    <location>
        <begin position="203"/>
        <end position="243"/>
    </location>
</feature>
<dbReference type="PANTHER" id="PTHR30319">
    <property type="entry name" value="PHENYLACETIC ACID REGULATOR-RELATED TRANSCRIPTIONAL REPRESSOR"/>
    <property type="match status" value="1"/>
</dbReference>
<dbReference type="Gene3D" id="1.10.10.10">
    <property type="entry name" value="Winged helix-like DNA-binding domain superfamily/Winged helix DNA-binding domain"/>
    <property type="match status" value="1"/>
</dbReference>
<evidence type="ECO:0008006" key="6">
    <source>
        <dbReference type="Google" id="ProtNLM"/>
    </source>
</evidence>
<feature type="domain" description="Transcriptional repressor PaaX-like N-terminal" evidence="1">
    <location>
        <begin position="14"/>
        <end position="74"/>
    </location>
</feature>
<dbReference type="Pfam" id="PF20803">
    <property type="entry name" value="PaaX_M"/>
    <property type="match status" value="1"/>
</dbReference>
<dbReference type="Proteomes" id="UP000271573">
    <property type="component" value="Chromosome"/>
</dbReference>
<reference evidence="4 5" key="1">
    <citation type="submission" date="2018-11" db="EMBL/GenBank/DDBJ databases">
        <title>Complete genome sequence of Nocardioides baekrokdamisoli strain KCTC 39748.</title>
        <authorList>
            <person name="Kang S.W."/>
            <person name="Lee K.C."/>
            <person name="Kim K.K."/>
            <person name="Kim J.S."/>
            <person name="Kim D.S."/>
            <person name="Ko S.H."/>
            <person name="Yang S.H."/>
            <person name="Shin Y.K."/>
            <person name="Lee J.S."/>
        </authorList>
    </citation>
    <scope>NUCLEOTIDE SEQUENCE [LARGE SCALE GENOMIC DNA]</scope>
    <source>
        <strain evidence="4 5">KCTC 39748</strain>
    </source>
</reference>
<dbReference type="Gene3D" id="1.20.58.1460">
    <property type="match status" value="1"/>
</dbReference>
<dbReference type="Pfam" id="PF08223">
    <property type="entry name" value="PaaX_C"/>
    <property type="match status" value="1"/>
</dbReference>
<evidence type="ECO:0000259" key="2">
    <source>
        <dbReference type="Pfam" id="PF08223"/>
    </source>
</evidence>
<dbReference type="KEGG" id="nbe:Back2_18480"/>
<evidence type="ECO:0000313" key="5">
    <source>
        <dbReference type="Proteomes" id="UP000271573"/>
    </source>
</evidence>
<organism evidence="4 5">
    <name type="scientific">Nocardioides baekrokdamisoli</name>
    <dbReference type="NCBI Taxonomy" id="1804624"/>
    <lineage>
        <taxon>Bacteria</taxon>
        <taxon>Bacillati</taxon>
        <taxon>Actinomycetota</taxon>
        <taxon>Actinomycetes</taxon>
        <taxon>Propionibacteriales</taxon>
        <taxon>Nocardioidaceae</taxon>
        <taxon>Nocardioides</taxon>
    </lineage>
</organism>
<dbReference type="PANTHER" id="PTHR30319:SF1">
    <property type="entry name" value="TRANSCRIPTIONAL REPRESSOR PAAX"/>
    <property type="match status" value="1"/>
</dbReference>
<gene>
    <name evidence="4" type="ORF">Back2_18480</name>
</gene>
<dbReference type="InterPro" id="IPR048846">
    <property type="entry name" value="PaaX-like_central"/>
</dbReference>
<accession>A0A3G9IV69</accession>
<dbReference type="Gene3D" id="3.30.70.2650">
    <property type="match status" value="1"/>
</dbReference>
<dbReference type="GO" id="GO:0006351">
    <property type="term" value="P:DNA-templated transcription"/>
    <property type="evidence" value="ECO:0007669"/>
    <property type="project" value="TreeGrafter"/>
</dbReference>
<evidence type="ECO:0000259" key="3">
    <source>
        <dbReference type="Pfam" id="PF20803"/>
    </source>
</evidence>
<dbReference type="InterPro" id="IPR013225">
    <property type="entry name" value="PaaX_C"/>
</dbReference>
<dbReference type="InterPro" id="IPR036388">
    <property type="entry name" value="WH-like_DNA-bd_sf"/>
</dbReference>
<proteinExistence type="predicted"/>
<keyword evidence="5" id="KW-1185">Reference proteome</keyword>
<name>A0A3G9IV69_9ACTN</name>
<protein>
    <recommendedName>
        <fullName evidence="6">PaaX domain-containing protein, C-domain protein</fullName>
    </recommendedName>
</protein>
<dbReference type="Pfam" id="PF07848">
    <property type="entry name" value="PaaX"/>
    <property type="match status" value="1"/>
</dbReference>